<evidence type="ECO:0008006" key="5">
    <source>
        <dbReference type="Google" id="ProtNLM"/>
    </source>
</evidence>
<dbReference type="PANTHER" id="PTHR46208">
    <property type="entry name" value="MITOCHONDRIAL IMPORT RECEPTOR SUBUNIT TOM70"/>
    <property type="match status" value="1"/>
</dbReference>
<dbReference type="PANTHER" id="PTHR46208:SF2">
    <property type="entry name" value="ASSEMBLY CHAPERONE OF RPL4"/>
    <property type="match status" value="1"/>
</dbReference>
<proteinExistence type="predicted"/>
<sequence>MSNLEETLKNVRVALSENDAKRALKLLKPFKKSLSSENSNNLILKQVYAEAYLEHGQLEKAYPILVSCCEMDPTGTSGGCDKFFTLGQIIGGKDGLEVMQKGIDNISIIKEMTKEHTEKIVSGLLSMIEIWMTDLCMEPNAESECEQLITNAMGISSESSPEAWLTLGSIRISQQRFSDATNAFTQAWKYFEIKKNEAGKAALDNGAPTHEEYAEMLQPLSSLAKMCMEVGLYDVALKVENAIKDIDEDNLEGYYLEGFTNYLICKIETFKVQNPNIDLTPENIYEFNQHIQEIPLQLENEAIAEPLHEARVALSFAKRLGDNIDSKDEVANELVSGTVALLGEIGGPVSDEELQQLRKGVAVDGEIDEEIDIEYLSEDDGN</sequence>
<organism evidence="3 4">
    <name type="scientific">Maudiozyma saulgeensis</name>
    <dbReference type="NCBI Taxonomy" id="1789683"/>
    <lineage>
        <taxon>Eukaryota</taxon>
        <taxon>Fungi</taxon>
        <taxon>Dikarya</taxon>
        <taxon>Ascomycota</taxon>
        <taxon>Saccharomycotina</taxon>
        <taxon>Saccharomycetes</taxon>
        <taxon>Saccharomycetales</taxon>
        <taxon>Saccharomycetaceae</taxon>
        <taxon>Maudiozyma</taxon>
    </lineage>
</organism>
<reference evidence="3 4" key="1">
    <citation type="submission" date="2017-04" db="EMBL/GenBank/DDBJ databases">
        <authorList>
            <person name="Afonso C.L."/>
            <person name="Miller P.J."/>
            <person name="Scott M.A."/>
            <person name="Spackman E."/>
            <person name="Goraichik I."/>
            <person name="Dimitrov K.M."/>
            <person name="Suarez D.L."/>
            <person name="Swayne D.E."/>
        </authorList>
    </citation>
    <scope>NUCLEOTIDE SEQUENCE [LARGE SCALE GENOMIC DNA]</scope>
</reference>
<dbReference type="GO" id="GO:0005741">
    <property type="term" value="C:mitochondrial outer membrane"/>
    <property type="evidence" value="ECO:0007669"/>
    <property type="project" value="TreeGrafter"/>
</dbReference>
<dbReference type="EMBL" id="FXLY01000007">
    <property type="protein sequence ID" value="SMN21076.1"/>
    <property type="molecule type" value="Genomic_DNA"/>
</dbReference>
<evidence type="ECO:0000313" key="3">
    <source>
        <dbReference type="EMBL" id="SMN21076.1"/>
    </source>
</evidence>
<dbReference type="Proteomes" id="UP000196158">
    <property type="component" value="Unassembled WGS sequence"/>
</dbReference>
<evidence type="ECO:0000313" key="4">
    <source>
        <dbReference type="Proteomes" id="UP000196158"/>
    </source>
</evidence>
<dbReference type="GO" id="GO:0045039">
    <property type="term" value="P:protein insertion into mitochondrial inner membrane"/>
    <property type="evidence" value="ECO:0007669"/>
    <property type="project" value="TreeGrafter"/>
</dbReference>
<accession>A0A1X7R758</accession>
<dbReference type="Gene3D" id="1.25.40.10">
    <property type="entry name" value="Tetratricopeptide repeat domain"/>
    <property type="match status" value="1"/>
</dbReference>
<dbReference type="SUPFAM" id="SSF48452">
    <property type="entry name" value="TPR-like"/>
    <property type="match status" value="1"/>
</dbReference>
<dbReference type="OrthoDB" id="1914839at2759"/>
<dbReference type="GO" id="GO:0030150">
    <property type="term" value="P:protein import into mitochondrial matrix"/>
    <property type="evidence" value="ECO:0007669"/>
    <property type="project" value="TreeGrafter"/>
</dbReference>
<protein>
    <recommendedName>
        <fullName evidence="5">Assembly chaperone of RPL4</fullName>
    </recommendedName>
</protein>
<keyword evidence="4" id="KW-1185">Reference proteome</keyword>
<dbReference type="STRING" id="1789683.A0A1X7R758"/>
<keyword evidence="1" id="KW-0677">Repeat</keyword>
<dbReference type="CDD" id="cd24142">
    <property type="entry name" value="ACL4-like"/>
    <property type="match status" value="1"/>
</dbReference>
<name>A0A1X7R758_9SACH</name>
<gene>
    <name evidence="3" type="ORF">KASA_0L00957G</name>
</gene>
<dbReference type="GO" id="GO:0008320">
    <property type="term" value="F:protein transmembrane transporter activity"/>
    <property type="evidence" value="ECO:0007669"/>
    <property type="project" value="TreeGrafter"/>
</dbReference>
<keyword evidence="2" id="KW-0802">TPR repeat</keyword>
<evidence type="ECO:0000256" key="2">
    <source>
        <dbReference type="ARBA" id="ARBA00022803"/>
    </source>
</evidence>
<dbReference type="AlphaFoldDB" id="A0A1X7R758"/>
<dbReference type="InterPro" id="IPR011990">
    <property type="entry name" value="TPR-like_helical_dom_sf"/>
</dbReference>
<evidence type="ECO:0000256" key="1">
    <source>
        <dbReference type="ARBA" id="ARBA00022737"/>
    </source>
</evidence>
<dbReference type="GO" id="GO:0030943">
    <property type="term" value="F:mitochondrion targeting sequence binding"/>
    <property type="evidence" value="ECO:0007669"/>
    <property type="project" value="TreeGrafter"/>
</dbReference>